<feature type="region of interest" description="Disordered" evidence="1">
    <location>
        <begin position="194"/>
        <end position="217"/>
    </location>
</feature>
<dbReference type="InterPro" id="IPR002048">
    <property type="entry name" value="EF_hand_dom"/>
</dbReference>
<dbReference type="PROSITE" id="PS50222">
    <property type="entry name" value="EF_HAND_2"/>
    <property type="match status" value="1"/>
</dbReference>
<dbReference type="PANTHER" id="PTHR24114:SF2">
    <property type="entry name" value="F-BOX DOMAIN-CONTAINING PROTEIN-RELATED"/>
    <property type="match status" value="1"/>
</dbReference>
<accession>A0A813EBQ4</accession>
<comment type="caution">
    <text evidence="3">The sequence shown here is derived from an EMBL/GenBank/DDBJ whole genome shotgun (WGS) entry which is preliminary data.</text>
</comment>
<evidence type="ECO:0000313" key="4">
    <source>
        <dbReference type="Proteomes" id="UP000654075"/>
    </source>
</evidence>
<feature type="compositionally biased region" description="Low complexity" evidence="1">
    <location>
        <begin position="205"/>
        <end position="215"/>
    </location>
</feature>
<feature type="domain" description="EF-hand" evidence="2">
    <location>
        <begin position="1194"/>
        <end position="1229"/>
    </location>
</feature>
<dbReference type="PANTHER" id="PTHR24114">
    <property type="entry name" value="LEUCINE RICH REPEAT FAMILY PROTEIN"/>
    <property type="match status" value="1"/>
</dbReference>
<evidence type="ECO:0000256" key="1">
    <source>
        <dbReference type="SAM" id="MobiDB-lite"/>
    </source>
</evidence>
<proteinExistence type="predicted"/>
<dbReference type="GO" id="GO:0005509">
    <property type="term" value="F:calcium ion binding"/>
    <property type="evidence" value="ECO:0007669"/>
    <property type="project" value="InterPro"/>
</dbReference>
<dbReference type="InterPro" id="IPR052394">
    <property type="entry name" value="LRR-containing"/>
</dbReference>
<dbReference type="Gene3D" id="3.80.10.10">
    <property type="entry name" value="Ribonuclease Inhibitor"/>
    <property type="match status" value="2"/>
</dbReference>
<name>A0A813EBQ4_POLGL</name>
<dbReference type="Proteomes" id="UP000654075">
    <property type="component" value="Unassembled WGS sequence"/>
</dbReference>
<gene>
    <name evidence="3" type="ORF">PGLA1383_LOCUS16110</name>
</gene>
<dbReference type="AlphaFoldDB" id="A0A813EBQ4"/>
<dbReference type="OrthoDB" id="440565at2759"/>
<sequence>MCDYIERQKAKEGKAHVEIEDWFLASLLESSMINGDALENVKGLLYREQLYDVWMGSIVDECKEMGLFPKTPPDRFKQQASHIVQMKHSATLMNVEVDNWLLCYRLINSKHWEGREDPQERIHREEEFWSVYHRRAQASQPLRLDGNLGLPTSKAAKFSMEFGPDGKMKWRMKPQVGTVLRHVLEEEHLMENRSALAGDSRPKKAAPTASSAAAPLHVRKAERDARLSLLLPAVANRGFADKMLKPIMAGRLLYLEECERHHMNPTPSTFASGHSSLLEVSNKFMTDAELIALTTMLSDRPLEVANLENNSLLTDKALVPFLNELHEFPGCNKLHLLNLGHCESAGPATAEAVIQLVNRASNLRTLDLSSVLLATRLQLQLCHAIGEHPALQTVSLVETGIGSTCITMDCVNKVLSSKHIEILDLSWNCFNHAVFRSMGERLIENKKLRKFTIDNCAALVIGRDTPVADFIECLVANETLTFLSLSTNRIDFRAALVLEEALDRHKCLRTLHVSENPMGVLGIRSLLRLVSRASNALVHFDFEGCHNGGNDAGGSEKVIGAQVYSYTNPGSRYSLNLARPYHRSLLRELYKCTDRFKLTFDQAFQQLTFSQPPYQHATKDARGMWQVTTSGNLEFLFNVQNQMEMTLTDVADDDFFTCLERHFQLTRFRPDPAKMSALFSKWKELHGRDMELQAFLNALSKDFNLSVSEISYLCTHNKNFATRVMRTMLPTIVLDRRNRYLSCMNFPKISEFYSSWVHMEALLQLNIQNPSGHYKLNLASSSDFAVAQRLILLDRWEGLVNRRNGRIDISARNNGSHLRNEYHQGKALYPRVSSIAEWSLPEYDEFEFDYMSSYRPPMDAVPLSEALWSDLMIALYESKCRQKDRIRVLSAISNLIFITSKLFRQLVGYFRDSINRMEAMLIFFLRIVDIHNSKVFLCRFTSEAEVDRLRSRIGYTTLFPFIQPENAKFDLDLNYHDQRLCGSMLVDLCYKEKAGNIKDAEYIDTTGQVKVLTMGIPRSWASGMPVGGRFKCRYVCSPEDRKLDARKKFAETHGYLKCGHIKDKDVDWWTGLTEPPSDVLDLLEFFVSRVSDMDEAFRAIDGGAALQESGAGSAAANMSSNNEITLREFEAGVKAMGCEKFKGAAENQRIASIFRYLDPGGEGSVSLREWQSLNQLFKEFVLSIKEFVQFLMFAFGEFLEDAWEVLDADGSGGLTEDEWFEALESIGYFGPARVVFALLDGTDDGDISWEEFKVLENYKPEVKTKPSNVKAEV</sequence>
<keyword evidence="4" id="KW-1185">Reference proteome</keyword>
<protein>
    <recommendedName>
        <fullName evidence="2">EF-hand domain-containing protein</fullName>
    </recommendedName>
</protein>
<evidence type="ECO:0000259" key="2">
    <source>
        <dbReference type="PROSITE" id="PS50222"/>
    </source>
</evidence>
<dbReference type="EMBL" id="CAJNNV010009681">
    <property type="protein sequence ID" value="CAE8597675.1"/>
    <property type="molecule type" value="Genomic_DNA"/>
</dbReference>
<dbReference type="InterPro" id="IPR032675">
    <property type="entry name" value="LRR_dom_sf"/>
</dbReference>
<dbReference type="Gene3D" id="1.10.238.10">
    <property type="entry name" value="EF-hand"/>
    <property type="match status" value="1"/>
</dbReference>
<evidence type="ECO:0000313" key="3">
    <source>
        <dbReference type="EMBL" id="CAE8597675.1"/>
    </source>
</evidence>
<dbReference type="InterPro" id="IPR011992">
    <property type="entry name" value="EF-hand-dom_pair"/>
</dbReference>
<organism evidence="3 4">
    <name type="scientific">Polarella glacialis</name>
    <name type="common">Dinoflagellate</name>
    <dbReference type="NCBI Taxonomy" id="89957"/>
    <lineage>
        <taxon>Eukaryota</taxon>
        <taxon>Sar</taxon>
        <taxon>Alveolata</taxon>
        <taxon>Dinophyceae</taxon>
        <taxon>Suessiales</taxon>
        <taxon>Suessiaceae</taxon>
        <taxon>Polarella</taxon>
    </lineage>
</organism>
<dbReference type="SUPFAM" id="SSF52047">
    <property type="entry name" value="RNI-like"/>
    <property type="match status" value="1"/>
</dbReference>
<dbReference type="OMA" id="ECFRNET"/>
<reference evidence="3" key="1">
    <citation type="submission" date="2021-02" db="EMBL/GenBank/DDBJ databases">
        <authorList>
            <person name="Dougan E. K."/>
            <person name="Rhodes N."/>
            <person name="Thang M."/>
            <person name="Chan C."/>
        </authorList>
    </citation>
    <scope>NUCLEOTIDE SEQUENCE</scope>
</reference>
<dbReference type="SUPFAM" id="SSF47473">
    <property type="entry name" value="EF-hand"/>
    <property type="match status" value="1"/>
</dbReference>